<dbReference type="Proteomes" id="UP001304243">
    <property type="component" value="Unassembled WGS sequence"/>
</dbReference>
<evidence type="ECO:0000313" key="6">
    <source>
        <dbReference type="EMBL" id="KAK4518592.1"/>
    </source>
</evidence>
<feature type="transmembrane region" description="Helical" evidence="5">
    <location>
        <begin position="233"/>
        <end position="253"/>
    </location>
</feature>
<comment type="caution">
    <text evidence="6">The sequence shown here is derived from an EMBL/GenBank/DDBJ whole genome shotgun (WGS) entry which is preliminary data.</text>
</comment>
<feature type="transmembrane region" description="Helical" evidence="5">
    <location>
        <begin position="77"/>
        <end position="99"/>
    </location>
</feature>
<evidence type="ECO:0000256" key="5">
    <source>
        <dbReference type="SAM" id="Phobius"/>
    </source>
</evidence>
<evidence type="ECO:0000313" key="7">
    <source>
        <dbReference type="Proteomes" id="UP001304243"/>
    </source>
</evidence>
<keyword evidence="3 5" id="KW-1133">Transmembrane helix</keyword>
<evidence type="ECO:0000256" key="2">
    <source>
        <dbReference type="ARBA" id="ARBA00022692"/>
    </source>
</evidence>
<feature type="transmembrane region" description="Helical" evidence="5">
    <location>
        <begin position="20"/>
        <end position="41"/>
    </location>
</feature>
<feature type="transmembrane region" description="Helical" evidence="5">
    <location>
        <begin position="158"/>
        <end position="179"/>
    </location>
</feature>
<accession>A0AAN7DKE9</accession>
<dbReference type="GO" id="GO:0016020">
    <property type="term" value="C:membrane"/>
    <property type="evidence" value="ECO:0007669"/>
    <property type="project" value="UniProtKB-SubCell"/>
</dbReference>
<comment type="subcellular location">
    <subcellularLocation>
        <location evidence="1">Membrane</location>
        <topology evidence="1">Multi-pass membrane protein</topology>
    </subcellularLocation>
</comment>
<dbReference type="InterPro" id="IPR007568">
    <property type="entry name" value="RTA1"/>
</dbReference>
<name>A0AAN7DKE9_9FUNG</name>
<dbReference type="GeneID" id="89952497"/>
<keyword evidence="2 5" id="KW-0812">Transmembrane</keyword>
<keyword evidence="7" id="KW-1185">Reference proteome</keyword>
<dbReference type="RefSeq" id="XP_064685258.1">
    <property type="nucleotide sequence ID" value="XM_064828056.1"/>
</dbReference>
<gene>
    <name evidence="6" type="ORF">ATC70_008811</name>
</gene>
<sequence length="302" mass="34069">MPTEGELNTLRFFHYYPNIPLAIVSLVVYILLSVALLARVYVTKSRNFLYILGITGLMESVGYIFRLVSARNTTLGTYIGMSLFLLLPPNALALVNYKATGEMIRLSGVPPSRFWLKPKFVTWFFFSSDVFAFLLQGSGGGLQAMSARMASIGKTITLVGLIVQLFFFASFALITIHVHRSPKYQYTVVGQANPKRKLSICLYITLILLYIRSIYRIAEYAGGYDGVIATTEWAFYVFDTLIIAIAFVVYYIIFIGNYLPKRNEEEVQARSTRVNSSSSSIDINHVERGENPEGMMLYQVKK</sequence>
<evidence type="ECO:0000256" key="4">
    <source>
        <dbReference type="ARBA" id="ARBA00023136"/>
    </source>
</evidence>
<dbReference type="AlphaFoldDB" id="A0AAN7DKE9"/>
<feature type="transmembrane region" description="Helical" evidence="5">
    <location>
        <begin position="120"/>
        <end position="138"/>
    </location>
</feature>
<dbReference type="PANTHER" id="PTHR31465">
    <property type="entry name" value="PROTEIN RTA1-RELATED"/>
    <property type="match status" value="1"/>
</dbReference>
<feature type="transmembrane region" description="Helical" evidence="5">
    <location>
        <begin position="200"/>
        <end position="218"/>
    </location>
</feature>
<dbReference type="EMBL" id="JASEJX010000012">
    <property type="protein sequence ID" value="KAK4518592.1"/>
    <property type="molecule type" value="Genomic_DNA"/>
</dbReference>
<dbReference type="Pfam" id="PF04479">
    <property type="entry name" value="RTA1"/>
    <property type="match status" value="1"/>
</dbReference>
<feature type="transmembrane region" description="Helical" evidence="5">
    <location>
        <begin position="48"/>
        <end position="65"/>
    </location>
</feature>
<evidence type="ECO:0000256" key="1">
    <source>
        <dbReference type="ARBA" id="ARBA00004141"/>
    </source>
</evidence>
<evidence type="ECO:0000256" key="3">
    <source>
        <dbReference type="ARBA" id="ARBA00022989"/>
    </source>
</evidence>
<proteinExistence type="predicted"/>
<reference evidence="6 7" key="1">
    <citation type="submission" date="2022-11" db="EMBL/GenBank/DDBJ databases">
        <title>Mucor velutinosus strain NIH1002 WGS.</title>
        <authorList>
            <person name="Subramanian P."/>
            <person name="Mullikin J.C."/>
            <person name="Segre J.A."/>
            <person name="Zelazny A.M."/>
        </authorList>
    </citation>
    <scope>NUCLEOTIDE SEQUENCE [LARGE SCALE GENOMIC DNA]</scope>
    <source>
        <strain evidence="6 7">NIH1002</strain>
    </source>
</reference>
<keyword evidence="4 5" id="KW-0472">Membrane</keyword>
<dbReference type="PANTHER" id="PTHR31465:SF1">
    <property type="entry name" value="PROTEIN RTA1-RELATED"/>
    <property type="match status" value="1"/>
</dbReference>
<protein>
    <submittedName>
        <fullName evidence="6">Uncharacterized protein</fullName>
    </submittedName>
</protein>
<organism evidence="6 7">
    <name type="scientific">Mucor velutinosus</name>
    <dbReference type="NCBI Taxonomy" id="708070"/>
    <lineage>
        <taxon>Eukaryota</taxon>
        <taxon>Fungi</taxon>
        <taxon>Fungi incertae sedis</taxon>
        <taxon>Mucoromycota</taxon>
        <taxon>Mucoromycotina</taxon>
        <taxon>Mucoromycetes</taxon>
        <taxon>Mucorales</taxon>
        <taxon>Mucorineae</taxon>
        <taxon>Mucoraceae</taxon>
        <taxon>Mucor</taxon>
    </lineage>
</organism>